<evidence type="ECO:0000256" key="5">
    <source>
        <dbReference type="ARBA" id="ARBA00022679"/>
    </source>
</evidence>
<dbReference type="FunFam" id="3.90.1150.10:FF:000001">
    <property type="entry name" value="Aspartate aminotransferase"/>
    <property type="match status" value="1"/>
</dbReference>
<dbReference type="GO" id="GO:0005829">
    <property type="term" value="C:cytosol"/>
    <property type="evidence" value="ECO:0007669"/>
    <property type="project" value="TreeGrafter"/>
</dbReference>
<dbReference type="PANTHER" id="PTHR11879:SF22">
    <property type="entry name" value="ASPARTATE AMINOTRANSFERASE, MITOCHONDRIAL"/>
    <property type="match status" value="1"/>
</dbReference>
<dbReference type="PATRIC" id="fig|223926.6.peg.1815"/>
<dbReference type="InterPro" id="IPR004839">
    <property type="entry name" value="Aminotransferase_I/II_large"/>
</dbReference>
<evidence type="ECO:0000256" key="6">
    <source>
        <dbReference type="ARBA" id="ARBA00022898"/>
    </source>
</evidence>
<name>Q87NG8_VIBPA</name>
<evidence type="ECO:0000259" key="9">
    <source>
        <dbReference type="Pfam" id="PF00155"/>
    </source>
</evidence>
<evidence type="ECO:0000256" key="4">
    <source>
        <dbReference type="ARBA" id="ARBA00022576"/>
    </source>
</evidence>
<dbReference type="KEGG" id="vpa:VP1900"/>
<dbReference type="PROSITE" id="PS00105">
    <property type="entry name" value="AA_TRANSFER_CLASS_1"/>
    <property type="match status" value="1"/>
</dbReference>
<dbReference type="InterPro" id="IPR015421">
    <property type="entry name" value="PyrdxlP-dep_Trfase_major"/>
</dbReference>
<keyword evidence="5 7" id="KW-0808">Transferase</keyword>
<dbReference type="CDD" id="cd00609">
    <property type="entry name" value="AAT_like"/>
    <property type="match status" value="1"/>
</dbReference>
<comment type="similarity">
    <text evidence="2 7">Belongs to the class-I pyridoxal-phosphate-dependent aminotransferase family.</text>
</comment>
<evidence type="ECO:0000256" key="7">
    <source>
        <dbReference type="RuleBase" id="RU000481"/>
    </source>
</evidence>
<dbReference type="PRINTS" id="PR00799">
    <property type="entry name" value="TRANSAMINASE"/>
</dbReference>
<evidence type="ECO:0000256" key="3">
    <source>
        <dbReference type="ARBA" id="ARBA00011738"/>
    </source>
</evidence>
<evidence type="ECO:0000313" key="11">
    <source>
        <dbReference type="Proteomes" id="UP000002493"/>
    </source>
</evidence>
<proteinExistence type="inferred from homology"/>
<dbReference type="eggNOG" id="COG1448">
    <property type="taxonomic scope" value="Bacteria"/>
</dbReference>
<dbReference type="FunFam" id="3.40.640.10:FF:000015">
    <property type="entry name" value="Aspartate aminotransferase"/>
    <property type="match status" value="1"/>
</dbReference>
<evidence type="ECO:0000256" key="2">
    <source>
        <dbReference type="ARBA" id="ARBA00007441"/>
    </source>
</evidence>
<comment type="subunit">
    <text evidence="3">Homodimer.</text>
</comment>
<dbReference type="Gene3D" id="3.40.640.10">
    <property type="entry name" value="Type I PLP-dependent aspartate aminotransferase-like (Major domain)"/>
    <property type="match status" value="1"/>
</dbReference>
<sequence length="414" mass="45478">MLKGINTSRPLRLTWMKIMFEKVVAAPADPILGLTEEFKKDPRAEKINLGVGIYKNEQGETPVLATVKKAEAALIETEKTKSYLTIEGTAEYGLAVQKLLFGADAEIVAEKRAKTAQAPGGTGALRVAGEFIKRQLGNVKIWISNPTWANHNGVFTAAGLETAQYTYYNAETKDKDFDAMLNDLQAASEGDIVLLHGCCHNPTGIDPTAEEWETLAKLIAEKKLLPLFDFAYQGFAKGVEEDAAGLRIFAKYNKEILVASSFSKNFGLYNERVGAFTLVAESEEVATTAFSQVKAIIRSIYSNPPAHGSAVVTHILNNKELRAEWEAEVQEMRDRIQEMRELFVATLKEEGVDADFSFIERQNGMFSFSGLSKEQVNRLKDEFAIYIVGSGRISVAGMTKSNMGPLCKGIAAVL</sequence>
<dbReference type="AlphaFoldDB" id="Q87NG8"/>
<evidence type="ECO:0000256" key="1">
    <source>
        <dbReference type="ARBA" id="ARBA00001933"/>
    </source>
</evidence>
<dbReference type="GO" id="GO:0004069">
    <property type="term" value="F:L-aspartate:2-oxoglutarate aminotransferase activity"/>
    <property type="evidence" value="ECO:0007669"/>
    <property type="project" value="TreeGrafter"/>
</dbReference>
<protein>
    <recommendedName>
        <fullName evidence="7">Aminotransferase</fullName>
        <ecNumber evidence="7">2.6.1.-</ecNumber>
    </recommendedName>
</protein>
<keyword evidence="6" id="KW-0663">Pyridoxal phosphate</keyword>
<organism evidence="10 11">
    <name type="scientific">Vibrio parahaemolyticus serotype O3:K6 (strain RIMD 2210633)</name>
    <dbReference type="NCBI Taxonomy" id="223926"/>
    <lineage>
        <taxon>Bacteria</taxon>
        <taxon>Pseudomonadati</taxon>
        <taxon>Pseudomonadota</taxon>
        <taxon>Gammaproteobacteria</taxon>
        <taxon>Vibrionales</taxon>
        <taxon>Vibrionaceae</taxon>
        <taxon>Vibrio</taxon>
    </lineage>
</organism>
<dbReference type="GO" id="GO:0004838">
    <property type="term" value="F:L-tyrosine-2-oxoglutarate transaminase activity"/>
    <property type="evidence" value="ECO:0007669"/>
    <property type="project" value="TreeGrafter"/>
</dbReference>
<feature type="domain" description="Aminotransferase class I/classII large" evidence="9">
    <location>
        <begin position="45"/>
        <end position="410"/>
    </location>
</feature>
<dbReference type="HOGENOM" id="CLU_032440_0_1_6"/>
<dbReference type="InterPro" id="IPR000796">
    <property type="entry name" value="Asp_trans"/>
</dbReference>
<dbReference type="EC" id="2.6.1.-" evidence="7"/>
<feature type="coiled-coil region" evidence="8">
    <location>
        <begin position="315"/>
        <end position="342"/>
    </location>
</feature>
<dbReference type="Gene3D" id="3.90.1150.10">
    <property type="entry name" value="Aspartate Aminotransferase, domain 1"/>
    <property type="match status" value="1"/>
</dbReference>
<reference evidence="10 11" key="1">
    <citation type="journal article" date="2003" name="Lancet">
        <title>Genome sequence of Vibrio parahaemolyticus: a pathogenic mechanism distinct from that of V. cholerae.</title>
        <authorList>
            <person name="Makino K."/>
            <person name="Oshima K."/>
            <person name="Kurokawa K."/>
            <person name="Yokoyama K."/>
            <person name="Uda T."/>
            <person name="Tagomori K."/>
            <person name="Iijima Y."/>
            <person name="Najima M."/>
            <person name="Nakano M."/>
            <person name="Yamashita A."/>
            <person name="Kubota Y."/>
            <person name="Kimura S."/>
            <person name="Yasunaga T."/>
            <person name="Honda T."/>
            <person name="Shinagawa H."/>
            <person name="Hattori M."/>
            <person name="Iida T."/>
        </authorList>
    </citation>
    <scope>NUCLEOTIDE SEQUENCE [LARGE SCALE GENOMIC DNA]</scope>
    <source>
        <strain evidence="11">RIMD 2210633</strain>
    </source>
</reference>
<keyword evidence="8" id="KW-0175">Coiled coil</keyword>
<dbReference type="InterPro" id="IPR004838">
    <property type="entry name" value="NHTrfase_class1_PyrdxlP-BS"/>
</dbReference>
<dbReference type="InterPro" id="IPR015424">
    <property type="entry name" value="PyrdxlP-dep_Trfase"/>
</dbReference>
<dbReference type="GO" id="GO:0030170">
    <property type="term" value="F:pyridoxal phosphate binding"/>
    <property type="evidence" value="ECO:0007669"/>
    <property type="project" value="InterPro"/>
</dbReference>
<gene>
    <name evidence="10" type="ordered locus">VP1900</name>
</gene>
<dbReference type="NCBIfam" id="NF006719">
    <property type="entry name" value="PRK09257.1"/>
    <property type="match status" value="1"/>
</dbReference>
<evidence type="ECO:0000313" key="10">
    <source>
        <dbReference type="EMBL" id="BAC60163.1"/>
    </source>
</evidence>
<dbReference type="SUPFAM" id="SSF53383">
    <property type="entry name" value="PLP-dependent transferases"/>
    <property type="match status" value="1"/>
</dbReference>
<dbReference type="Pfam" id="PF00155">
    <property type="entry name" value="Aminotran_1_2"/>
    <property type="match status" value="1"/>
</dbReference>
<accession>Q87NG8</accession>
<dbReference type="EMBL" id="BA000031">
    <property type="protein sequence ID" value="BAC60163.1"/>
    <property type="molecule type" value="Genomic_DNA"/>
</dbReference>
<dbReference type="GO" id="GO:0042802">
    <property type="term" value="F:identical protein binding"/>
    <property type="evidence" value="ECO:0007669"/>
    <property type="project" value="TreeGrafter"/>
</dbReference>
<dbReference type="Proteomes" id="UP000002493">
    <property type="component" value="Chromosome 1"/>
</dbReference>
<dbReference type="PANTHER" id="PTHR11879">
    <property type="entry name" value="ASPARTATE AMINOTRANSFERASE"/>
    <property type="match status" value="1"/>
</dbReference>
<evidence type="ECO:0000256" key="8">
    <source>
        <dbReference type="SAM" id="Coils"/>
    </source>
</evidence>
<comment type="cofactor">
    <cofactor evidence="1 7">
        <name>pyridoxal 5'-phosphate</name>
        <dbReference type="ChEBI" id="CHEBI:597326"/>
    </cofactor>
</comment>
<keyword evidence="4 7" id="KW-0032">Aminotransferase</keyword>
<dbReference type="InterPro" id="IPR015422">
    <property type="entry name" value="PyrdxlP-dep_Trfase_small"/>
</dbReference>
<dbReference type="GO" id="GO:0033585">
    <property type="term" value="P:L-phenylalanine biosynthetic process from chorismate via phenylpyruvate"/>
    <property type="evidence" value="ECO:0007669"/>
    <property type="project" value="TreeGrafter"/>
</dbReference>